<organism evidence="1 2">
    <name type="scientific">Trifolium medium</name>
    <dbReference type="NCBI Taxonomy" id="97028"/>
    <lineage>
        <taxon>Eukaryota</taxon>
        <taxon>Viridiplantae</taxon>
        <taxon>Streptophyta</taxon>
        <taxon>Embryophyta</taxon>
        <taxon>Tracheophyta</taxon>
        <taxon>Spermatophyta</taxon>
        <taxon>Magnoliopsida</taxon>
        <taxon>eudicotyledons</taxon>
        <taxon>Gunneridae</taxon>
        <taxon>Pentapetalae</taxon>
        <taxon>rosids</taxon>
        <taxon>fabids</taxon>
        <taxon>Fabales</taxon>
        <taxon>Fabaceae</taxon>
        <taxon>Papilionoideae</taxon>
        <taxon>50 kb inversion clade</taxon>
        <taxon>NPAAA clade</taxon>
        <taxon>Hologalegina</taxon>
        <taxon>IRL clade</taxon>
        <taxon>Trifolieae</taxon>
        <taxon>Trifolium</taxon>
    </lineage>
</organism>
<name>A0A392TCY6_9FABA</name>
<dbReference type="EMBL" id="LXQA010546189">
    <property type="protein sequence ID" value="MCI58434.1"/>
    <property type="molecule type" value="Genomic_DNA"/>
</dbReference>
<protein>
    <submittedName>
        <fullName evidence="1">Uncharacterized protein</fullName>
    </submittedName>
</protein>
<sequence length="47" mass="5115">MTAEYLGLGPTLPLFFYHFGLQRSCPRAEQAKGKLAKGAPLPDTKHG</sequence>
<reference evidence="1 2" key="1">
    <citation type="journal article" date="2018" name="Front. Plant Sci.">
        <title>Red Clover (Trifolium pratense) and Zigzag Clover (T. medium) - A Picture of Genomic Similarities and Differences.</title>
        <authorList>
            <person name="Dluhosova J."/>
            <person name="Istvanek J."/>
            <person name="Nedelnik J."/>
            <person name="Repkova J."/>
        </authorList>
    </citation>
    <scope>NUCLEOTIDE SEQUENCE [LARGE SCALE GENOMIC DNA]</scope>
    <source>
        <strain evidence="2">cv. 10/8</strain>
        <tissue evidence="1">Leaf</tissue>
    </source>
</reference>
<keyword evidence="2" id="KW-1185">Reference proteome</keyword>
<comment type="caution">
    <text evidence="1">The sequence shown here is derived from an EMBL/GenBank/DDBJ whole genome shotgun (WGS) entry which is preliminary data.</text>
</comment>
<dbReference type="AlphaFoldDB" id="A0A392TCY6"/>
<evidence type="ECO:0000313" key="1">
    <source>
        <dbReference type="EMBL" id="MCI58434.1"/>
    </source>
</evidence>
<evidence type="ECO:0000313" key="2">
    <source>
        <dbReference type="Proteomes" id="UP000265520"/>
    </source>
</evidence>
<feature type="non-terminal residue" evidence="1">
    <location>
        <position position="47"/>
    </location>
</feature>
<proteinExistence type="predicted"/>
<accession>A0A392TCY6</accession>
<dbReference type="Proteomes" id="UP000265520">
    <property type="component" value="Unassembled WGS sequence"/>
</dbReference>